<evidence type="ECO:0000256" key="10">
    <source>
        <dbReference type="ARBA" id="ARBA00023136"/>
    </source>
</evidence>
<evidence type="ECO:0000256" key="1">
    <source>
        <dbReference type="ARBA" id="ARBA00004141"/>
    </source>
</evidence>
<keyword evidence="9" id="KW-0406">Ion transport</keyword>
<gene>
    <name evidence="14" type="ORF">SAMN05421791_103118</name>
</gene>
<evidence type="ECO:0000256" key="11">
    <source>
        <dbReference type="ARBA" id="ARBA00023303"/>
    </source>
</evidence>
<accession>A0A1G7RP54</accession>
<evidence type="ECO:0000256" key="13">
    <source>
        <dbReference type="SAM" id="Phobius"/>
    </source>
</evidence>
<evidence type="ECO:0000256" key="9">
    <source>
        <dbReference type="ARBA" id="ARBA00023065"/>
    </source>
</evidence>
<evidence type="ECO:0000256" key="8">
    <source>
        <dbReference type="ARBA" id="ARBA00022989"/>
    </source>
</evidence>
<evidence type="ECO:0000256" key="12">
    <source>
        <dbReference type="ARBA" id="ARBA00034430"/>
    </source>
</evidence>
<dbReference type="OrthoDB" id="7626281at2"/>
<keyword evidence="5 13" id="KW-0812">Transmembrane</keyword>
<name>A0A1G7RP54_9LACT</name>
<evidence type="ECO:0000256" key="2">
    <source>
        <dbReference type="ARBA" id="ARBA00006920"/>
    </source>
</evidence>
<protein>
    <submittedName>
        <fullName evidence="14">Uncharacterized membrane protein</fullName>
    </submittedName>
</protein>
<feature type="transmembrane region" description="Helical" evidence="13">
    <location>
        <begin position="39"/>
        <end position="58"/>
    </location>
</feature>
<feature type="transmembrane region" description="Helical" evidence="13">
    <location>
        <begin position="103"/>
        <end position="122"/>
    </location>
</feature>
<evidence type="ECO:0000256" key="7">
    <source>
        <dbReference type="ARBA" id="ARBA00022958"/>
    </source>
</evidence>
<comment type="similarity">
    <text evidence="2">Belongs to the TMEM175 family.</text>
</comment>
<dbReference type="EMBL" id="FNCK01000003">
    <property type="protein sequence ID" value="SDG12453.1"/>
    <property type="molecule type" value="Genomic_DNA"/>
</dbReference>
<keyword evidence="6" id="KW-0631">Potassium channel</keyword>
<keyword evidence="15" id="KW-1185">Reference proteome</keyword>
<dbReference type="InterPro" id="IPR010617">
    <property type="entry name" value="TMEM175-like"/>
</dbReference>
<dbReference type="Pfam" id="PF06736">
    <property type="entry name" value="TMEM175"/>
    <property type="match status" value="1"/>
</dbReference>
<dbReference type="GO" id="GO:0015252">
    <property type="term" value="F:proton channel activity"/>
    <property type="evidence" value="ECO:0007669"/>
    <property type="project" value="InterPro"/>
</dbReference>
<evidence type="ECO:0000256" key="6">
    <source>
        <dbReference type="ARBA" id="ARBA00022826"/>
    </source>
</evidence>
<proteinExistence type="inferred from homology"/>
<feature type="transmembrane region" description="Helical" evidence="13">
    <location>
        <begin position="9"/>
        <end position="27"/>
    </location>
</feature>
<evidence type="ECO:0000256" key="4">
    <source>
        <dbReference type="ARBA" id="ARBA00022538"/>
    </source>
</evidence>
<dbReference type="GO" id="GO:0016020">
    <property type="term" value="C:membrane"/>
    <property type="evidence" value="ECO:0007669"/>
    <property type="project" value="UniProtKB-SubCell"/>
</dbReference>
<keyword evidence="11" id="KW-0407">Ion channel</keyword>
<dbReference type="AlphaFoldDB" id="A0A1G7RP54"/>
<dbReference type="Proteomes" id="UP000199708">
    <property type="component" value="Unassembled WGS sequence"/>
</dbReference>
<keyword evidence="8 13" id="KW-1133">Transmembrane helix</keyword>
<reference evidence="14 15" key="1">
    <citation type="submission" date="2016-10" db="EMBL/GenBank/DDBJ databases">
        <authorList>
            <person name="de Groot N.N."/>
        </authorList>
    </citation>
    <scope>NUCLEOTIDE SEQUENCE [LARGE SCALE GENOMIC DNA]</scope>
    <source>
        <strain evidence="14 15">ATCC BAA-466</strain>
    </source>
</reference>
<feature type="transmembrane region" description="Helical" evidence="13">
    <location>
        <begin position="79"/>
        <end position="97"/>
    </location>
</feature>
<evidence type="ECO:0000256" key="5">
    <source>
        <dbReference type="ARBA" id="ARBA00022692"/>
    </source>
</evidence>
<evidence type="ECO:0000313" key="15">
    <source>
        <dbReference type="Proteomes" id="UP000199708"/>
    </source>
</evidence>
<comment type="subcellular location">
    <subcellularLocation>
        <location evidence="1">Membrane</location>
        <topology evidence="1">Multi-pass membrane protein</topology>
    </subcellularLocation>
</comment>
<keyword evidence="4" id="KW-0633">Potassium transport</keyword>
<dbReference type="GO" id="GO:0005267">
    <property type="term" value="F:potassium channel activity"/>
    <property type="evidence" value="ECO:0007669"/>
    <property type="project" value="UniProtKB-KW"/>
</dbReference>
<feature type="transmembrane region" description="Helical" evidence="13">
    <location>
        <begin position="150"/>
        <end position="180"/>
    </location>
</feature>
<evidence type="ECO:0000256" key="3">
    <source>
        <dbReference type="ARBA" id="ARBA00022448"/>
    </source>
</evidence>
<evidence type="ECO:0000313" key="14">
    <source>
        <dbReference type="EMBL" id="SDG12453.1"/>
    </source>
</evidence>
<keyword evidence="3" id="KW-0813">Transport</keyword>
<dbReference type="RefSeq" id="WP_090289533.1">
    <property type="nucleotide sequence ID" value="NZ_FNCK01000003.1"/>
</dbReference>
<keyword evidence="7" id="KW-0630">Potassium</keyword>
<sequence length="193" mass="22160">MNTSRVEAFSDGVLAIVITIMVLKLKTPENLDLAGLKEIYPTLLAYILSYVYVGIYWANHHHLLAVLKTVNGKILWRNLFWLFFMSLIPTSTEWMGLNPSVELPTFFYGLILLMCAISYNILQTEVIRVNGRDSELAERIGKDYKGKGSILAYLIALIFAIYLPLIAYVIYVAIALLWIIPDKRLEYIFYQNE</sequence>
<dbReference type="STRING" id="120956.SAMN05421791_103118"/>
<comment type="catalytic activity">
    <reaction evidence="12">
        <text>K(+)(in) = K(+)(out)</text>
        <dbReference type="Rhea" id="RHEA:29463"/>
        <dbReference type="ChEBI" id="CHEBI:29103"/>
    </reaction>
</comment>
<organism evidence="14 15">
    <name type="scientific">Facklamia miroungae</name>
    <dbReference type="NCBI Taxonomy" id="120956"/>
    <lineage>
        <taxon>Bacteria</taxon>
        <taxon>Bacillati</taxon>
        <taxon>Bacillota</taxon>
        <taxon>Bacilli</taxon>
        <taxon>Lactobacillales</taxon>
        <taxon>Aerococcaceae</taxon>
        <taxon>Facklamia</taxon>
    </lineage>
</organism>
<keyword evidence="10 13" id="KW-0472">Membrane</keyword>